<gene>
    <name evidence="2" type="ORF">VP01_90g4</name>
</gene>
<evidence type="ECO:0000256" key="1">
    <source>
        <dbReference type="SAM" id="Phobius"/>
    </source>
</evidence>
<keyword evidence="3" id="KW-1185">Reference proteome</keyword>
<accession>A0A0L6U7L2</accession>
<evidence type="ECO:0000313" key="3">
    <source>
        <dbReference type="Proteomes" id="UP000037035"/>
    </source>
</evidence>
<proteinExistence type="predicted"/>
<dbReference type="VEuPathDB" id="FungiDB:VP01_90g4"/>
<protein>
    <submittedName>
        <fullName evidence="2">Uncharacterized protein</fullName>
    </submittedName>
</protein>
<sequence>MMDKQPSGIEYNIESNHYLLSLIVSNSSSGRSAQAPLSQCSSELVWKCWIWCGGTPFILNRGQIFYSLLESSCAGTFQSHIQHNTCGPETFFKPGNLYLILYHVSYLKHLFAARTFHANLPHPILRPLQTIIPTLKNAYPNNWTKPMFRPRLRHKVSWSWYILCSIPEACNSYFLTLHGIYLVNTLTTLSKIDFHLPQVIKGTANLPIFNTAKRNLLNCLQLTCNMLQPSCHPNSTLCTVTVHQRLVESLLEKGWSNNISFLGVSACQLQSRRSHCGRGASSAKLSHTPTKLFCAREIFFASIHGSAVSHLSVSRTGLTLEQPFGEECEILHSEGLLKHKRNYSLFFVFSVFYLFYLCFQNSSFVSESMCALDKIIKQNIYDKLTHKQSRQGRYDLRRWYMSEKSIFISFSLKTEDARRVVRESPPDTIELLFSLFPAHYRIYFVFSFIVTFKVLLKFYNQKLLYYSYILARDPVYKNA</sequence>
<reference evidence="2 3" key="1">
    <citation type="submission" date="2015-08" db="EMBL/GenBank/DDBJ databases">
        <title>Next Generation Sequencing and Analysis of the Genome of Puccinia sorghi L Schw, the Causal Agent of Maize Common Rust.</title>
        <authorList>
            <person name="Rochi L."/>
            <person name="Burguener G."/>
            <person name="Darino M."/>
            <person name="Turjanski A."/>
            <person name="Kreff E."/>
            <person name="Dieguez M.J."/>
            <person name="Sacco F."/>
        </authorList>
    </citation>
    <scope>NUCLEOTIDE SEQUENCE [LARGE SCALE GENOMIC DNA]</scope>
    <source>
        <strain evidence="2 3">RO10H11247</strain>
    </source>
</reference>
<keyword evidence="1" id="KW-0812">Transmembrane</keyword>
<feature type="transmembrane region" description="Helical" evidence="1">
    <location>
        <begin position="440"/>
        <end position="459"/>
    </location>
</feature>
<keyword evidence="1" id="KW-1133">Transmembrane helix</keyword>
<dbReference type="EMBL" id="LAVV01014716">
    <property type="protein sequence ID" value="KNZ44499.1"/>
    <property type="molecule type" value="Genomic_DNA"/>
</dbReference>
<comment type="caution">
    <text evidence="2">The sequence shown here is derived from an EMBL/GenBank/DDBJ whole genome shotgun (WGS) entry which is preliminary data.</text>
</comment>
<evidence type="ECO:0000313" key="2">
    <source>
        <dbReference type="EMBL" id="KNZ44499.1"/>
    </source>
</evidence>
<dbReference type="AlphaFoldDB" id="A0A0L6U7L2"/>
<organism evidence="2 3">
    <name type="scientific">Puccinia sorghi</name>
    <dbReference type="NCBI Taxonomy" id="27349"/>
    <lineage>
        <taxon>Eukaryota</taxon>
        <taxon>Fungi</taxon>
        <taxon>Dikarya</taxon>
        <taxon>Basidiomycota</taxon>
        <taxon>Pucciniomycotina</taxon>
        <taxon>Pucciniomycetes</taxon>
        <taxon>Pucciniales</taxon>
        <taxon>Pucciniaceae</taxon>
        <taxon>Puccinia</taxon>
    </lineage>
</organism>
<dbReference type="Proteomes" id="UP000037035">
    <property type="component" value="Unassembled WGS sequence"/>
</dbReference>
<keyword evidence="1" id="KW-0472">Membrane</keyword>
<name>A0A0L6U7L2_9BASI</name>